<feature type="non-terminal residue" evidence="1">
    <location>
        <position position="1"/>
    </location>
</feature>
<feature type="non-terminal residue" evidence="1">
    <location>
        <position position="119"/>
    </location>
</feature>
<proteinExistence type="predicted"/>
<keyword evidence="2" id="KW-1185">Reference proteome</keyword>
<protein>
    <submittedName>
        <fullName evidence="1">18680_t:CDS:1</fullName>
    </submittedName>
</protein>
<evidence type="ECO:0000313" key="1">
    <source>
        <dbReference type="EMBL" id="CAG8792587.1"/>
    </source>
</evidence>
<evidence type="ECO:0000313" key="2">
    <source>
        <dbReference type="Proteomes" id="UP000789396"/>
    </source>
</evidence>
<comment type="caution">
    <text evidence="1">The sequence shown here is derived from an EMBL/GenBank/DDBJ whole genome shotgun (WGS) entry which is preliminary data.</text>
</comment>
<dbReference type="Proteomes" id="UP000789396">
    <property type="component" value="Unassembled WGS sequence"/>
</dbReference>
<accession>A0A9N9JQJ2</accession>
<sequence length="119" mass="13312">ANYIIVEDSDSLTNSSLSNSDLDFFNNLDFSTNYILSDNSSDLHLDNSSDLHLDNSSNLHLDNSSDLHLDNSSDLHLELQAKIIINVEKISYKVNGRGHAMALDDECDYDAFITECKNL</sequence>
<reference evidence="1" key="1">
    <citation type="submission" date="2021-06" db="EMBL/GenBank/DDBJ databases">
        <authorList>
            <person name="Kallberg Y."/>
            <person name="Tangrot J."/>
            <person name="Rosling A."/>
        </authorList>
    </citation>
    <scope>NUCLEOTIDE SEQUENCE</scope>
    <source>
        <strain evidence="1">IN212</strain>
    </source>
</reference>
<dbReference type="EMBL" id="CAJVPZ010062838">
    <property type="protein sequence ID" value="CAG8792587.1"/>
    <property type="molecule type" value="Genomic_DNA"/>
</dbReference>
<gene>
    <name evidence="1" type="ORF">RFULGI_LOCUS16893</name>
</gene>
<name>A0A9N9JQJ2_9GLOM</name>
<dbReference type="OrthoDB" id="2366411at2759"/>
<organism evidence="1 2">
    <name type="scientific">Racocetra fulgida</name>
    <dbReference type="NCBI Taxonomy" id="60492"/>
    <lineage>
        <taxon>Eukaryota</taxon>
        <taxon>Fungi</taxon>
        <taxon>Fungi incertae sedis</taxon>
        <taxon>Mucoromycota</taxon>
        <taxon>Glomeromycotina</taxon>
        <taxon>Glomeromycetes</taxon>
        <taxon>Diversisporales</taxon>
        <taxon>Gigasporaceae</taxon>
        <taxon>Racocetra</taxon>
    </lineage>
</organism>
<dbReference type="AlphaFoldDB" id="A0A9N9JQJ2"/>